<evidence type="ECO:0000313" key="2">
    <source>
        <dbReference type="Proteomes" id="UP001194746"/>
    </source>
</evidence>
<sequence length="123" mass="14032">MALLLFMIYIKRFSRVTPMGSDICVLAEICEEKMDMELSHRDCDLRLLVGHSNMRRLLIEAIYCNEDNAVCTACTLHRMETAQYEEDIKTDDVGFLENTSDLSDAVESFLIARPVSPPPFQIP</sequence>
<reference evidence="1" key="1">
    <citation type="journal article" date="2019" name="Beilstein J. Org. Chem.">
        <title>Nanangenines: drimane sesquiterpenoids as the dominant metabolite cohort of a novel Australian fungus, Aspergillus nanangensis.</title>
        <authorList>
            <person name="Lacey H.J."/>
            <person name="Gilchrist C.L.M."/>
            <person name="Crombie A."/>
            <person name="Kalaitzis J.A."/>
            <person name="Vuong D."/>
            <person name="Rutledge P.J."/>
            <person name="Turner P."/>
            <person name="Pitt J.I."/>
            <person name="Lacey E."/>
            <person name="Chooi Y.H."/>
            <person name="Piggott A.M."/>
        </authorList>
    </citation>
    <scope>NUCLEOTIDE SEQUENCE</scope>
    <source>
        <strain evidence="1">MST-FP2251</strain>
    </source>
</reference>
<evidence type="ECO:0000313" key="1">
    <source>
        <dbReference type="EMBL" id="KAF9883863.1"/>
    </source>
</evidence>
<proteinExistence type="predicted"/>
<accession>A0AAD4CDJ4</accession>
<dbReference type="EMBL" id="VCAU01000144">
    <property type="protein sequence ID" value="KAF9883863.1"/>
    <property type="molecule type" value="Genomic_DNA"/>
</dbReference>
<reference evidence="1" key="2">
    <citation type="submission" date="2020-02" db="EMBL/GenBank/DDBJ databases">
        <authorList>
            <person name="Gilchrist C.L.M."/>
            <person name="Chooi Y.-H."/>
        </authorList>
    </citation>
    <scope>NUCLEOTIDE SEQUENCE</scope>
    <source>
        <strain evidence="1">MST-FP2251</strain>
    </source>
</reference>
<name>A0AAD4CDJ4_ASPNN</name>
<protein>
    <submittedName>
        <fullName evidence="1">Uncharacterized protein</fullName>
    </submittedName>
</protein>
<organism evidence="1 2">
    <name type="scientific">Aspergillus nanangensis</name>
    <dbReference type="NCBI Taxonomy" id="2582783"/>
    <lineage>
        <taxon>Eukaryota</taxon>
        <taxon>Fungi</taxon>
        <taxon>Dikarya</taxon>
        <taxon>Ascomycota</taxon>
        <taxon>Pezizomycotina</taxon>
        <taxon>Eurotiomycetes</taxon>
        <taxon>Eurotiomycetidae</taxon>
        <taxon>Eurotiales</taxon>
        <taxon>Aspergillaceae</taxon>
        <taxon>Aspergillus</taxon>
        <taxon>Aspergillus subgen. Circumdati</taxon>
    </lineage>
</organism>
<gene>
    <name evidence="1" type="ORF">FE257_002706</name>
</gene>
<comment type="caution">
    <text evidence="1">The sequence shown here is derived from an EMBL/GenBank/DDBJ whole genome shotgun (WGS) entry which is preliminary data.</text>
</comment>
<dbReference type="Proteomes" id="UP001194746">
    <property type="component" value="Unassembled WGS sequence"/>
</dbReference>
<keyword evidence="2" id="KW-1185">Reference proteome</keyword>
<dbReference type="AlphaFoldDB" id="A0AAD4CDJ4"/>